<name>A0A918CMA2_AGRME</name>
<dbReference type="Proteomes" id="UP000610303">
    <property type="component" value="Unassembled WGS sequence"/>
</dbReference>
<gene>
    <name evidence="2" type="ORF">GCM10010196_23350</name>
</gene>
<keyword evidence="3" id="KW-1185">Reference proteome</keyword>
<proteinExistence type="predicted"/>
<dbReference type="RefSeq" id="WP_189085523.1">
    <property type="nucleotide sequence ID" value="NZ_BMRJ01000002.1"/>
</dbReference>
<dbReference type="InterPro" id="IPR005302">
    <property type="entry name" value="MoCF_Sase_C"/>
</dbReference>
<reference evidence="2" key="2">
    <citation type="submission" date="2020-09" db="EMBL/GenBank/DDBJ databases">
        <authorList>
            <person name="Sun Q."/>
            <person name="Ohkuma M."/>
        </authorList>
    </citation>
    <scope>NUCLEOTIDE SEQUENCE</scope>
    <source>
        <strain evidence="2">JCM 3346</strain>
    </source>
</reference>
<dbReference type="Pfam" id="PF03476">
    <property type="entry name" value="MOSC_N"/>
    <property type="match status" value="1"/>
</dbReference>
<dbReference type="EMBL" id="BMRJ01000002">
    <property type="protein sequence ID" value="GGR28820.1"/>
    <property type="molecule type" value="Genomic_DNA"/>
</dbReference>
<accession>A0A918CMA2</accession>
<feature type="domain" description="MOSC" evidence="1">
    <location>
        <begin position="118"/>
        <end position="279"/>
    </location>
</feature>
<dbReference type="SUPFAM" id="SSF50800">
    <property type="entry name" value="PK beta-barrel domain-like"/>
    <property type="match status" value="1"/>
</dbReference>
<dbReference type="InterPro" id="IPR011037">
    <property type="entry name" value="Pyrv_Knase-like_insert_dom_sf"/>
</dbReference>
<dbReference type="PANTHER" id="PTHR14237:SF19">
    <property type="entry name" value="MITOCHONDRIAL AMIDOXIME REDUCING COMPONENT 1"/>
    <property type="match status" value="1"/>
</dbReference>
<reference evidence="2" key="1">
    <citation type="journal article" date="2014" name="Int. J. Syst. Evol. Microbiol.">
        <title>Complete genome sequence of Corynebacterium casei LMG S-19264T (=DSM 44701T), isolated from a smear-ripened cheese.</title>
        <authorList>
            <consortium name="US DOE Joint Genome Institute (JGI-PGF)"/>
            <person name="Walter F."/>
            <person name="Albersmeier A."/>
            <person name="Kalinowski J."/>
            <person name="Ruckert C."/>
        </authorList>
    </citation>
    <scope>NUCLEOTIDE SEQUENCE</scope>
    <source>
        <strain evidence="2">JCM 3346</strain>
    </source>
</reference>
<comment type="caution">
    <text evidence="2">The sequence shown here is derived from an EMBL/GenBank/DDBJ whole genome shotgun (WGS) entry which is preliminary data.</text>
</comment>
<evidence type="ECO:0000313" key="2">
    <source>
        <dbReference type="EMBL" id="GGR28820.1"/>
    </source>
</evidence>
<dbReference type="SUPFAM" id="SSF141673">
    <property type="entry name" value="MOSC N-terminal domain-like"/>
    <property type="match status" value="1"/>
</dbReference>
<dbReference type="InterPro" id="IPR005303">
    <property type="entry name" value="MOCOS_middle"/>
</dbReference>
<dbReference type="GO" id="GO:0030151">
    <property type="term" value="F:molybdenum ion binding"/>
    <property type="evidence" value="ECO:0007669"/>
    <property type="project" value="InterPro"/>
</dbReference>
<dbReference type="Pfam" id="PF03473">
    <property type="entry name" value="MOSC"/>
    <property type="match status" value="1"/>
</dbReference>
<dbReference type="PANTHER" id="PTHR14237">
    <property type="entry name" value="MOLYBDOPTERIN COFACTOR SULFURASE MOSC"/>
    <property type="match status" value="1"/>
</dbReference>
<evidence type="ECO:0000313" key="3">
    <source>
        <dbReference type="Proteomes" id="UP000610303"/>
    </source>
</evidence>
<evidence type="ECO:0000259" key="1">
    <source>
        <dbReference type="PROSITE" id="PS51340"/>
    </source>
</evidence>
<dbReference type="GO" id="GO:0030170">
    <property type="term" value="F:pyridoxal phosphate binding"/>
    <property type="evidence" value="ECO:0007669"/>
    <property type="project" value="InterPro"/>
</dbReference>
<sequence length="280" mass="29849">MQLTRVRIHPVKSFAGFDVPSASVLPWGLAGDRRWAVVDPEGAPVTAREENALLGLAATPLADDALRLGAERDAAGSLLVAAPRDAEPVAVGHSRQGTALPAGAEADAWISARIGRPLRLVWQPDPTARTVKPDYGGRPGDSLTLADASPLLLASEASLRLLNELAASDAAERGDAEPAPLVMERFRPNLVVDGETPFAEEAWTRVRIGDVEFRVEGCCDRCVMTTIDPTTLVRGKEPIRTLARHRRREGKTWFGVRLVPALDASSGDTVAVGDALHVLG</sequence>
<protein>
    <submittedName>
        <fullName evidence="2">Molybdenum cofactor biosysynthesis protein</fullName>
    </submittedName>
</protein>
<dbReference type="PROSITE" id="PS51340">
    <property type="entry name" value="MOSC"/>
    <property type="match status" value="1"/>
</dbReference>
<dbReference type="AlphaFoldDB" id="A0A918CMA2"/>
<dbReference type="GO" id="GO:0003824">
    <property type="term" value="F:catalytic activity"/>
    <property type="evidence" value="ECO:0007669"/>
    <property type="project" value="InterPro"/>
</dbReference>
<organism evidence="2 3">
    <name type="scientific">Agromyces mediolanus</name>
    <name type="common">Corynebacterium mediolanum</name>
    <dbReference type="NCBI Taxonomy" id="41986"/>
    <lineage>
        <taxon>Bacteria</taxon>
        <taxon>Bacillati</taxon>
        <taxon>Actinomycetota</taxon>
        <taxon>Actinomycetes</taxon>
        <taxon>Micrococcales</taxon>
        <taxon>Microbacteriaceae</taxon>
        <taxon>Agromyces</taxon>
    </lineage>
</organism>